<evidence type="ECO:0000259" key="2">
    <source>
        <dbReference type="Pfam" id="PF15609"/>
    </source>
</evidence>
<dbReference type="Gene3D" id="3.40.50.2020">
    <property type="match status" value="1"/>
</dbReference>
<dbReference type="SUPFAM" id="SSF53271">
    <property type="entry name" value="PRTase-like"/>
    <property type="match status" value="1"/>
</dbReference>
<proteinExistence type="predicted"/>
<dbReference type="InterPro" id="IPR022537">
    <property type="entry name" value="TRSP_dom"/>
</dbReference>
<protein>
    <submittedName>
        <fullName evidence="3">Phosphoribosyltransferase domain-containing protein</fullName>
    </submittedName>
</protein>
<keyword evidence="3" id="KW-0808">Transferase</keyword>
<reference evidence="4" key="1">
    <citation type="journal article" date="2019" name="Int. J. Syst. Evol. Microbiol.">
        <title>The Global Catalogue of Microorganisms (GCM) 10K type strain sequencing project: providing services to taxonomists for standard genome sequencing and annotation.</title>
        <authorList>
            <consortium name="The Broad Institute Genomics Platform"/>
            <consortium name="The Broad Institute Genome Sequencing Center for Infectious Disease"/>
            <person name="Wu L."/>
            <person name="Ma J."/>
        </authorList>
    </citation>
    <scope>NUCLEOTIDE SEQUENCE [LARGE SCALE GENOMIC DNA]</scope>
    <source>
        <strain evidence="4">CGMCC 1.10698</strain>
    </source>
</reference>
<dbReference type="Pfam" id="PF15609">
    <property type="entry name" value="PRTase_2"/>
    <property type="match status" value="1"/>
</dbReference>
<comment type="caution">
    <text evidence="3">The sequence shown here is derived from an EMBL/GenBank/DDBJ whole genome shotgun (WGS) entry which is preliminary data.</text>
</comment>
<organism evidence="3 4">
    <name type="scientific">Arthrobacter cryoconiti</name>
    <dbReference type="NCBI Taxonomy" id="748907"/>
    <lineage>
        <taxon>Bacteria</taxon>
        <taxon>Bacillati</taxon>
        <taxon>Actinomycetota</taxon>
        <taxon>Actinomycetes</taxon>
        <taxon>Micrococcales</taxon>
        <taxon>Micrococcaceae</taxon>
        <taxon>Arthrobacter</taxon>
    </lineage>
</organism>
<keyword evidence="3" id="KW-0328">Glycosyltransferase</keyword>
<dbReference type="Proteomes" id="UP001595773">
    <property type="component" value="Unassembled WGS sequence"/>
</dbReference>
<dbReference type="PIRSF" id="PIRSF020967">
    <property type="entry name" value="UCP020967"/>
    <property type="match status" value="1"/>
</dbReference>
<feature type="domain" description="Orotate phosphoribosyltransferase-like" evidence="2">
    <location>
        <begin position="40"/>
        <end position="277"/>
    </location>
</feature>
<evidence type="ECO:0000259" key="1">
    <source>
        <dbReference type="Pfam" id="PF12500"/>
    </source>
</evidence>
<evidence type="ECO:0000313" key="4">
    <source>
        <dbReference type="Proteomes" id="UP001595773"/>
    </source>
</evidence>
<keyword evidence="4" id="KW-1185">Reference proteome</keyword>
<name>A0ABV8QXQ8_9MICC</name>
<dbReference type="RefSeq" id="WP_230066259.1">
    <property type="nucleotide sequence ID" value="NZ_BAABLL010000019.1"/>
</dbReference>
<dbReference type="InterPro" id="IPR029057">
    <property type="entry name" value="PRTase-like"/>
</dbReference>
<feature type="domain" description="TRSP" evidence="1">
    <location>
        <begin position="326"/>
        <end position="451"/>
    </location>
</feature>
<accession>A0ABV8QXQ8</accession>
<dbReference type="InterPro" id="IPR011214">
    <property type="entry name" value="UCP020967"/>
</dbReference>
<dbReference type="Pfam" id="PF12500">
    <property type="entry name" value="TRSP"/>
    <property type="match status" value="1"/>
</dbReference>
<sequence length="496" mass="52337">MTTEKETIKDNPAWTGSFVARELGVRISSDPSGAVAVADLVGLALRRNPRRAHLLVSTVLAKHVPTEPLLVKAVGELLGVFVARSLGGLLPSRDYGDDGETLDVLLGSATIALTHALSSNGASRVLAIATFAAQVKRLRVEIPDAIVIGYAETATGLGRLVANSLGSYYIHSTRHATPGVVQTTGFEEGHSHATSHRMVPTDPGWLDRSGPLVLVDDELSTGSTVINTIRSLHSMVHRPTYVVATLIDVRSAADRERFNTLAAELDCRIITATLGTGSIELGPDILDRAAEIISGVSAPSLVLTGTGRTSLLELTAQDIAPVRSDRFGSAEPPPAADMALVARRVAAFIEDNGCSGPVVVLGCEENIYFPLTVAEELAALRPDFDVRFSTTTRSPIVPINRADYAIADSLMFASHDNTVDGPGQRFAYNLQGMSPRNGTIVVFPEPGVDADTIISGRPDAGLQGLMPALATAADDVLAVLLPANYPLPSLPAKDKQ</sequence>
<gene>
    <name evidence="3" type="ORF">ACFOW9_03360</name>
</gene>
<evidence type="ECO:0000313" key="3">
    <source>
        <dbReference type="EMBL" id="MFC4264633.1"/>
    </source>
</evidence>
<dbReference type="EMBL" id="JBHSCQ010000005">
    <property type="protein sequence ID" value="MFC4264633.1"/>
    <property type="molecule type" value="Genomic_DNA"/>
</dbReference>
<dbReference type="GO" id="GO:0016757">
    <property type="term" value="F:glycosyltransferase activity"/>
    <property type="evidence" value="ECO:0007669"/>
    <property type="project" value="UniProtKB-KW"/>
</dbReference>
<dbReference type="InterPro" id="IPR041688">
    <property type="entry name" value="PRTase_2"/>
</dbReference>